<dbReference type="InterPro" id="IPR008271">
    <property type="entry name" value="Ser/Thr_kinase_AS"/>
</dbReference>
<keyword evidence="17" id="KW-1185">Reference proteome</keyword>
<dbReference type="SUPFAM" id="SSF55681">
    <property type="entry name" value="Class II aaRS and biotin synthetases"/>
    <property type="match status" value="1"/>
</dbReference>
<dbReference type="Pfam" id="PF12745">
    <property type="entry name" value="HGTP_anticodon2"/>
    <property type="match status" value="1"/>
</dbReference>
<dbReference type="PANTHER" id="PTHR11042:SF136">
    <property type="entry name" value="EIF-2-ALPHA KINASE GCN2"/>
    <property type="match status" value="1"/>
</dbReference>
<dbReference type="Gene3D" id="3.30.930.10">
    <property type="entry name" value="Bira Bifunctional Protein, Domain 2"/>
    <property type="match status" value="1"/>
</dbReference>
<dbReference type="FunFam" id="1.10.510.10:FF:000821">
    <property type="entry name" value="Serine/threonine-protein kinase gcn2"/>
    <property type="match status" value="1"/>
</dbReference>
<comment type="similarity">
    <text evidence="7">Belongs to the protein kinase superfamily. Ser/Thr protein kinase family. GCN2 subfamily.</text>
</comment>
<dbReference type="Pfam" id="PF13393">
    <property type="entry name" value="tRNA-synt_His"/>
    <property type="match status" value="1"/>
</dbReference>
<feature type="binding site" evidence="11">
    <location>
        <position position="649"/>
    </location>
    <ligand>
        <name>ATP</name>
        <dbReference type="ChEBI" id="CHEBI:30616"/>
    </ligand>
</feature>
<dbReference type="FunFam" id="3.30.930.10:FF:000074">
    <property type="entry name" value="Serine/threonine-protein kinase gcn2"/>
    <property type="match status" value="1"/>
</dbReference>
<keyword evidence="3" id="KW-0808">Transferase</keyword>
<feature type="region of interest" description="Disordered" evidence="13">
    <location>
        <begin position="588"/>
        <end position="612"/>
    </location>
</feature>
<dbReference type="GO" id="GO:0004694">
    <property type="term" value="F:eukaryotic translation initiation factor 2alpha kinase activity"/>
    <property type="evidence" value="ECO:0007669"/>
    <property type="project" value="InterPro"/>
</dbReference>
<feature type="domain" description="Protein kinase" evidence="14">
    <location>
        <begin position="620"/>
        <end position="995"/>
    </location>
</feature>
<keyword evidence="2" id="KW-0723">Serine/threonine-protein kinase</keyword>
<dbReference type="InterPro" id="IPR006575">
    <property type="entry name" value="RWD_dom"/>
</dbReference>
<evidence type="ECO:0000256" key="3">
    <source>
        <dbReference type="ARBA" id="ARBA00022679"/>
    </source>
</evidence>
<dbReference type="SMART" id="SM00591">
    <property type="entry name" value="RWD"/>
    <property type="match status" value="1"/>
</dbReference>
<dbReference type="InterPro" id="IPR017441">
    <property type="entry name" value="Protein_kinase_ATP_BS"/>
</dbReference>
<feature type="region of interest" description="Disordered" evidence="13">
    <location>
        <begin position="743"/>
        <end position="773"/>
    </location>
</feature>
<dbReference type="EMBL" id="FJUX01000016">
    <property type="protein sequence ID" value="CZS93805.1"/>
    <property type="molecule type" value="Genomic_DNA"/>
</dbReference>
<accession>A0A1E1K6U1</accession>
<keyword evidence="4 11" id="KW-0547">Nucleotide-binding</keyword>
<feature type="domain" description="RWD" evidence="15">
    <location>
        <begin position="49"/>
        <end position="174"/>
    </location>
</feature>
<evidence type="ECO:0000256" key="13">
    <source>
        <dbReference type="SAM" id="MobiDB-lite"/>
    </source>
</evidence>
<dbReference type="InterPro" id="IPR000719">
    <property type="entry name" value="Prot_kinase_dom"/>
</dbReference>
<evidence type="ECO:0000256" key="1">
    <source>
        <dbReference type="ARBA" id="ARBA00012513"/>
    </source>
</evidence>
<comment type="catalytic activity">
    <reaction evidence="8">
        <text>L-threonyl-[protein] + ATP = O-phospho-L-threonyl-[protein] + ADP + H(+)</text>
        <dbReference type="Rhea" id="RHEA:46608"/>
        <dbReference type="Rhea" id="RHEA-COMP:11060"/>
        <dbReference type="Rhea" id="RHEA-COMP:11605"/>
        <dbReference type="ChEBI" id="CHEBI:15378"/>
        <dbReference type="ChEBI" id="CHEBI:30013"/>
        <dbReference type="ChEBI" id="CHEBI:30616"/>
        <dbReference type="ChEBI" id="CHEBI:61977"/>
        <dbReference type="ChEBI" id="CHEBI:456216"/>
        <dbReference type="EC" id="2.7.11.1"/>
    </reaction>
</comment>
<dbReference type="PROSITE" id="PS50908">
    <property type="entry name" value="RWD"/>
    <property type="match status" value="1"/>
</dbReference>
<dbReference type="PANTHER" id="PTHR11042">
    <property type="entry name" value="EUKARYOTIC TRANSLATION INITIATION FACTOR 2-ALPHA KINASE EIF2-ALPHA KINASE -RELATED"/>
    <property type="match status" value="1"/>
</dbReference>
<dbReference type="InterPro" id="IPR045864">
    <property type="entry name" value="aa-tRNA-synth_II/BPL/LPL"/>
</dbReference>
<dbReference type="InterPro" id="IPR024435">
    <property type="entry name" value="HisRS-related_dom"/>
</dbReference>
<feature type="compositionally biased region" description="Basic and acidic residues" evidence="13">
    <location>
        <begin position="1640"/>
        <end position="1653"/>
    </location>
</feature>
<evidence type="ECO:0000256" key="9">
    <source>
        <dbReference type="ARBA" id="ARBA00048679"/>
    </source>
</evidence>
<keyword evidence="6 11" id="KW-0067">ATP-binding</keyword>
<evidence type="ECO:0000256" key="4">
    <source>
        <dbReference type="ARBA" id="ARBA00022741"/>
    </source>
</evidence>
<dbReference type="PROSITE" id="PS00108">
    <property type="entry name" value="PROTEIN_KINASE_ST"/>
    <property type="match status" value="1"/>
</dbReference>
<dbReference type="InterPro" id="IPR036621">
    <property type="entry name" value="Anticodon-bd_dom_sf"/>
</dbReference>
<dbReference type="Gene3D" id="3.30.200.20">
    <property type="entry name" value="Phosphorylase Kinase, domain 1"/>
    <property type="match status" value="1"/>
</dbReference>
<evidence type="ECO:0000256" key="5">
    <source>
        <dbReference type="ARBA" id="ARBA00022777"/>
    </source>
</evidence>
<dbReference type="InterPro" id="IPR016255">
    <property type="entry name" value="Gcn2"/>
</dbReference>
<dbReference type="CDD" id="cd14012">
    <property type="entry name" value="PK_eIF2AK_GCN2_rpt1"/>
    <property type="match status" value="1"/>
</dbReference>
<feature type="compositionally biased region" description="Basic residues" evidence="13">
    <location>
        <begin position="235"/>
        <end position="246"/>
    </location>
</feature>
<feature type="compositionally biased region" description="Acidic residues" evidence="13">
    <location>
        <begin position="1658"/>
        <end position="1670"/>
    </location>
</feature>
<dbReference type="Proteomes" id="UP000178912">
    <property type="component" value="Unassembled WGS sequence"/>
</dbReference>
<evidence type="ECO:0000256" key="12">
    <source>
        <dbReference type="PROSITE-ProRule" id="PRU10141"/>
    </source>
</evidence>
<dbReference type="SUPFAM" id="SSF56112">
    <property type="entry name" value="Protein kinase-like (PK-like)"/>
    <property type="match status" value="2"/>
</dbReference>
<feature type="region of interest" description="Disordered" evidence="13">
    <location>
        <begin position="1"/>
        <end position="36"/>
    </location>
</feature>
<dbReference type="GO" id="GO:0009893">
    <property type="term" value="P:positive regulation of metabolic process"/>
    <property type="evidence" value="ECO:0007669"/>
    <property type="project" value="UniProtKB-ARBA"/>
</dbReference>
<feature type="binding site" evidence="11">
    <location>
        <begin position="626"/>
        <end position="634"/>
    </location>
    <ligand>
        <name>ATP</name>
        <dbReference type="ChEBI" id="CHEBI:30616"/>
    </ligand>
</feature>
<feature type="compositionally biased region" description="Polar residues" evidence="13">
    <location>
        <begin position="27"/>
        <end position="36"/>
    </location>
</feature>
<evidence type="ECO:0000256" key="10">
    <source>
        <dbReference type="PIRSR" id="PIRSR000660-1"/>
    </source>
</evidence>
<evidence type="ECO:0000256" key="11">
    <source>
        <dbReference type="PIRSR" id="PIRSR000660-2"/>
    </source>
</evidence>
<feature type="region of interest" description="Disordered" evidence="13">
    <location>
        <begin position="225"/>
        <end position="251"/>
    </location>
</feature>
<dbReference type="Pfam" id="PF00069">
    <property type="entry name" value="Pkinase"/>
    <property type="match status" value="3"/>
</dbReference>
<evidence type="ECO:0000313" key="17">
    <source>
        <dbReference type="Proteomes" id="UP000178912"/>
    </source>
</evidence>
<proteinExistence type="inferred from homology"/>
<gene>
    <name evidence="16" type="ORF">RAG0_03924</name>
</gene>
<dbReference type="GO" id="GO:0005524">
    <property type="term" value="F:ATP binding"/>
    <property type="evidence" value="ECO:0007669"/>
    <property type="project" value="UniProtKB-UniRule"/>
</dbReference>
<dbReference type="Gene3D" id="1.10.510.10">
    <property type="entry name" value="Transferase(Phosphotransferase) domain 1"/>
    <property type="match status" value="2"/>
</dbReference>
<dbReference type="OrthoDB" id="341578at2759"/>
<dbReference type="GO" id="GO:0005634">
    <property type="term" value="C:nucleus"/>
    <property type="evidence" value="ECO:0007669"/>
    <property type="project" value="TreeGrafter"/>
</dbReference>
<dbReference type="FunFam" id="3.10.110.10:FF:000050">
    <property type="entry name" value="eIF-2-alpha kinase GCN2"/>
    <property type="match status" value="1"/>
</dbReference>
<comment type="catalytic activity">
    <reaction evidence="9">
        <text>L-seryl-[protein] + ATP = O-phospho-L-seryl-[protein] + ADP + H(+)</text>
        <dbReference type="Rhea" id="RHEA:17989"/>
        <dbReference type="Rhea" id="RHEA-COMP:9863"/>
        <dbReference type="Rhea" id="RHEA-COMP:11604"/>
        <dbReference type="ChEBI" id="CHEBI:15378"/>
        <dbReference type="ChEBI" id="CHEBI:29999"/>
        <dbReference type="ChEBI" id="CHEBI:30616"/>
        <dbReference type="ChEBI" id="CHEBI:83421"/>
        <dbReference type="ChEBI" id="CHEBI:456216"/>
        <dbReference type="EC" id="2.7.11.1"/>
    </reaction>
</comment>
<keyword evidence="5" id="KW-0418">Kinase</keyword>
<dbReference type="CDD" id="cd23823">
    <property type="entry name" value="RWD_GCN2"/>
    <property type="match status" value="1"/>
</dbReference>
<dbReference type="CDD" id="cd14046">
    <property type="entry name" value="STKc_EIF2AK4_GCN2_rpt2"/>
    <property type="match status" value="1"/>
</dbReference>
<dbReference type="EC" id="2.7.11.1" evidence="1"/>
<dbReference type="Gene3D" id="3.40.50.800">
    <property type="entry name" value="Anticodon-binding domain"/>
    <property type="match status" value="1"/>
</dbReference>
<feature type="active site" description="Proton acceptor" evidence="10">
    <location>
        <position position="849"/>
    </location>
</feature>
<dbReference type="FunFam" id="3.30.200.20:FF:000379">
    <property type="entry name" value="eIF-2-alpha kinase GCN2"/>
    <property type="match status" value="1"/>
</dbReference>
<feature type="region of interest" description="Disordered" evidence="13">
    <location>
        <begin position="1486"/>
        <end position="1514"/>
    </location>
</feature>
<feature type="domain" description="Protein kinase" evidence="14">
    <location>
        <begin position="292"/>
        <end position="567"/>
    </location>
</feature>
<name>A0A1E1K6U1_9HELO</name>
<feature type="binding site" evidence="12">
    <location>
        <position position="650"/>
    </location>
    <ligand>
        <name>ATP</name>
        <dbReference type="ChEBI" id="CHEBI:30616"/>
    </ligand>
</feature>
<dbReference type="InterPro" id="IPR050339">
    <property type="entry name" value="CC_SR_Kinase"/>
</dbReference>
<dbReference type="PROSITE" id="PS00107">
    <property type="entry name" value="PROTEIN_KINASE_ATP"/>
    <property type="match status" value="1"/>
</dbReference>
<reference evidence="17" key="1">
    <citation type="submission" date="2016-03" db="EMBL/GenBank/DDBJ databases">
        <authorList>
            <person name="Guldener U."/>
        </authorList>
    </citation>
    <scope>NUCLEOTIDE SEQUENCE [LARGE SCALE GENOMIC DNA]</scope>
    <source>
        <strain evidence="17">04CH-RAC-A.6.1</strain>
    </source>
</reference>
<evidence type="ECO:0000259" key="15">
    <source>
        <dbReference type="PROSITE" id="PS50908"/>
    </source>
</evidence>
<dbReference type="FunFam" id="3.40.50.800:FF:000009">
    <property type="entry name" value="Eukaryotic translation initiation factor 2-alpha kinase"/>
    <property type="match status" value="1"/>
</dbReference>
<organism evidence="16 17">
    <name type="scientific">Rhynchosporium agropyri</name>
    <dbReference type="NCBI Taxonomy" id="914238"/>
    <lineage>
        <taxon>Eukaryota</taxon>
        <taxon>Fungi</taxon>
        <taxon>Dikarya</taxon>
        <taxon>Ascomycota</taxon>
        <taxon>Pezizomycotina</taxon>
        <taxon>Leotiomycetes</taxon>
        <taxon>Helotiales</taxon>
        <taxon>Ploettnerulaceae</taxon>
        <taxon>Rhynchosporium</taxon>
    </lineage>
</organism>
<evidence type="ECO:0000259" key="14">
    <source>
        <dbReference type="PROSITE" id="PS50011"/>
    </source>
</evidence>
<sequence>MPPKIPWGKNLPQRSTPSSGLPDLKPSVSNEATPKLQLQKSQYEEIQEDELIALEAIYGDDFQKVESNPGAWKVYTPWKSWNFDLKFAQKTEPCFEILIKSSSGDTSITLHVTFTATYPKSPPLLSIKKEEGLLEGTKFKIQKAVETKLKELVAEEQAMVMELVTACQEILEDVARAKAAGKELPSLEEERAAHESAANRLADAQKEADELKKQLDLMEEHRMQESMVQEELNRQRKRTRESKRKSQAPTELVHQFSIDTSVNGQAAHEILAFEQPISLLDLNNNPILFQVVASKVCIRRGPVSNCFTVRPVVLQGASDVPTLLLKQTDLDTEVKDTNKFKGHLQLLENELKSLKSIKHQNILDIVDFKVHRTFDEEGESDSAWTVSILTEFAEKGSLQEFLEIADSLGAERVRSWTIELLDALRFLHEKGIVHEDVHAGNVLLVRMSNGEVRPKLADAGYQRKLHALHGGKQLDTLSMAKSAYWFPPEIANTNHPQYTQKTDVWDFGVLFLQMIFGLTVIQKYSSPMSLTDSLTLSDSLNELVLKMFKADPKKRPRAVELGPSEFLATDASILNVLSSSENTSRFGSITSLLPTTPRRQRHDSMNTGGPFQRSRYREDFVEEGRLGKGGFGEVVKARKRLDGQIYAIKKITQKSSASLTEVLKEVRLLSQLSHPSVVRYYNTWTEELHDDAELDQDATNTDADTSEDSVCDVSPGTGPNVEFGVSTGGLDFMSSSGYPQVEFGYDGVSDESEDETDDDDESTNPDVASPTGARLQRTNLALNRTRSGSRFQRPFRTVLYISMEYCEKKTLRDLIRQGLKKDEEEIWRLFRQILEGLAHIHGLNVVHRDLKPENIFIDAASNVKIGDFGLATSGQYTMADKSSSAASQMSGEMTRSIGTAFYVAPEVRSSVGGTYTSKVDMYSLGIIFFEMCFRPLIPGMDRQRVGEGLRQKQTVFPLEYNASELPMQTDIVLSLLNHSPIDRLSSSELLKSGRLPVQMEDETIRQAIAGLTDSKSPYYDKMMKALFTTPANQAKDYAWEMGVVNHNANDLLLQGLVKQKLISIFRHHGAVETPRTVLFPRSGHYGSNAVQLLDERGTLLQLPYDLTLPHARAIAKHDSPVQRSFAFGRVFRDRESGGQPLTFGEVDFDIVSSDTLDLALKEAEVIKVLDEIVGNFPSLAASQMCFHLNHADLLDLIFDFCRIDPSIRQPVADTLSKLNVGTWSWQKIRTELRSPIIGVSAPSLDDLQRFDYRDTPNKAFSKLKTLFEGTDTFEKASSSIAHLRDVIEYTKRFDIHSKIYINPLGSLNEKFCKGGVIFSCLFDRKVRDVFAAGGRYDSLVREHRHKTGSHSEAKHAVGFNLAWEKMARLPKASAKGFLKKAEEDVHGIWNTKRCDVLVASHDAAILRSVGIEVVQTLWRNEISAELARDSRSPEDLLSKYRDDQHSWVVIIKQDSILKVKSQDRKEDADIPLTQLISWLSSEIRERDQKNGTHHRTRLQRHSSQADAPSEHEQDVRVLVAGTKSKKSNRRNIVEQAQARAGSIVQEFLDGPIAAIETTDQVIEMIRGTRLSDPESWRQIMQAVQTAEKRYLVLSEEDDIEVNADVSTDPENKSKVLPIIDALKEPGKIAKEDKVEEDPQDEAKDPDHGDEDKSSSSVEDNDDDEDNDETSETPRILRPMQFYSPSPLPSRLSQDVYYNPDIDTLFFPAWCWSSDILGFEERVGAEVMGRIRGIALENLMWMSYWPKGTVNRQITISQFKGLKEFIYTIGELTQCGCCVEWDKPERGIVEFAEIEYQGGLAKENQVVNAMPALLEDRDANTQAESDTPSG</sequence>
<dbReference type="Pfam" id="PF05773">
    <property type="entry name" value="RWD"/>
    <property type="match status" value="1"/>
</dbReference>
<dbReference type="Gene3D" id="3.10.110.10">
    <property type="entry name" value="Ubiquitin Conjugating Enzyme"/>
    <property type="match status" value="1"/>
</dbReference>
<dbReference type="InterPro" id="IPR011009">
    <property type="entry name" value="Kinase-like_dom_sf"/>
</dbReference>
<evidence type="ECO:0000313" key="16">
    <source>
        <dbReference type="EMBL" id="CZS93805.1"/>
    </source>
</evidence>
<dbReference type="InterPro" id="IPR041715">
    <property type="entry name" value="HisRS-like_core"/>
</dbReference>
<dbReference type="SMART" id="SM00220">
    <property type="entry name" value="S_TKc"/>
    <property type="match status" value="2"/>
</dbReference>
<evidence type="ECO:0000256" key="7">
    <source>
        <dbReference type="ARBA" id="ARBA00037982"/>
    </source>
</evidence>
<dbReference type="SUPFAM" id="SSF54495">
    <property type="entry name" value="UBC-like"/>
    <property type="match status" value="1"/>
</dbReference>
<feature type="region of interest" description="Disordered" evidence="13">
    <location>
        <begin position="691"/>
        <end position="718"/>
    </location>
</feature>
<dbReference type="GO" id="GO:0000077">
    <property type="term" value="P:DNA damage checkpoint signaling"/>
    <property type="evidence" value="ECO:0007669"/>
    <property type="project" value="InterPro"/>
</dbReference>
<dbReference type="PROSITE" id="PS50011">
    <property type="entry name" value="PROTEIN_KINASE_DOM"/>
    <property type="match status" value="2"/>
</dbReference>
<evidence type="ECO:0000256" key="2">
    <source>
        <dbReference type="ARBA" id="ARBA00022527"/>
    </source>
</evidence>
<evidence type="ECO:0000256" key="8">
    <source>
        <dbReference type="ARBA" id="ARBA00047899"/>
    </source>
</evidence>
<evidence type="ECO:0000256" key="6">
    <source>
        <dbReference type="ARBA" id="ARBA00022840"/>
    </source>
</evidence>
<dbReference type="InterPro" id="IPR016135">
    <property type="entry name" value="UBQ-conjugating_enzyme/RWD"/>
</dbReference>
<dbReference type="GO" id="GO:0005737">
    <property type="term" value="C:cytoplasm"/>
    <property type="evidence" value="ECO:0007669"/>
    <property type="project" value="TreeGrafter"/>
</dbReference>
<dbReference type="GO" id="GO:0110031">
    <property type="term" value="P:negative regulation of G2/MI transition of meiotic cell cycle"/>
    <property type="evidence" value="ECO:0007669"/>
    <property type="project" value="TreeGrafter"/>
</dbReference>
<feature type="compositionally biased region" description="Basic residues" evidence="13">
    <location>
        <begin position="1491"/>
        <end position="1500"/>
    </location>
</feature>
<feature type="compositionally biased region" description="Acidic residues" evidence="13">
    <location>
        <begin position="748"/>
        <end position="763"/>
    </location>
</feature>
<dbReference type="PIRSF" id="PIRSF000660">
    <property type="entry name" value="Ser/Thr_PK_GCN2"/>
    <property type="match status" value="1"/>
</dbReference>
<protein>
    <recommendedName>
        <fullName evidence="1">non-specific serine/threonine protein kinase</fullName>
        <ecNumber evidence="1">2.7.11.1</ecNumber>
    </recommendedName>
</protein>
<feature type="region of interest" description="Disordered" evidence="13">
    <location>
        <begin position="1626"/>
        <end position="1681"/>
    </location>
</feature>